<reference evidence="5" key="1">
    <citation type="submission" date="2017-02" db="EMBL/GenBank/DDBJ databases">
        <authorList>
            <person name="Varghese N."/>
            <person name="Submissions S."/>
        </authorList>
    </citation>
    <scope>NUCLEOTIDE SEQUENCE [LARGE SCALE GENOMIC DNA]</scope>
    <source>
        <strain evidence="5">ATCC 49788</strain>
    </source>
</reference>
<dbReference type="PANTHER" id="PTHR37550:SF3">
    <property type="entry name" value="ANTITOXIN VAPB1"/>
    <property type="match status" value="1"/>
</dbReference>
<proteinExistence type="inferred from homology"/>
<feature type="domain" description="SpoVT-AbrB" evidence="3">
    <location>
        <begin position="7"/>
        <end position="47"/>
    </location>
</feature>
<sequence length="79" mass="9338">MSTMQIAKVFQNGRSQAVRLPKEFRFNTSEVYIEKQGDRVILSPRPLSWDDFFESPLRPSADFMQERVDLPSQERILFE</sequence>
<dbReference type="NCBIfam" id="NF040493">
    <property type="entry name" value="TA_anti_VapB"/>
    <property type="match status" value="1"/>
</dbReference>
<dbReference type="PROSITE" id="PS51740">
    <property type="entry name" value="SPOVT_ABRB"/>
    <property type="match status" value="1"/>
</dbReference>
<evidence type="ECO:0000256" key="2">
    <source>
        <dbReference type="PROSITE-ProRule" id="PRU01076"/>
    </source>
</evidence>
<evidence type="ECO:0000313" key="5">
    <source>
        <dbReference type="Proteomes" id="UP000190460"/>
    </source>
</evidence>
<keyword evidence="5" id="KW-1185">Reference proteome</keyword>
<dbReference type="InterPro" id="IPR007159">
    <property type="entry name" value="SpoVT-AbrB_dom"/>
</dbReference>
<dbReference type="STRING" id="92487.SAMN02745130_03555"/>
<dbReference type="InterPro" id="IPR047976">
    <property type="entry name" value="Anti_VapB2-like"/>
</dbReference>
<dbReference type="AlphaFoldDB" id="A0A1T4XWR4"/>
<accession>A0A1T4XWR4</accession>
<gene>
    <name evidence="4" type="ORF">SAMN02745130_03555</name>
</gene>
<keyword evidence="2" id="KW-0238">DNA-binding</keyword>
<dbReference type="InterPro" id="IPR037914">
    <property type="entry name" value="SpoVT-AbrB_sf"/>
</dbReference>
<dbReference type="Gene3D" id="2.10.260.10">
    <property type="match status" value="1"/>
</dbReference>
<dbReference type="SMART" id="SM00966">
    <property type="entry name" value="SpoVT_AbrB"/>
    <property type="match status" value="1"/>
</dbReference>
<evidence type="ECO:0000313" key="4">
    <source>
        <dbReference type="EMBL" id="SKA93648.1"/>
    </source>
</evidence>
<protein>
    <submittedName>
        <fullName evidence="4">Antitoxin VapB</fullName>
    </submittedName>
</protein>
<evidence type="ECO:0000259" key="3">
    <source>
        <dbReference type="PROSITE" id="PS51740"/>
    </source>
</evidence>
<dbReference type="SUPFAM" id="SSF89447">
    <property type="entry name" value="AbrB/MazE/MraZ-like"/>
    <property type="match status" value="1"/>
</dbReference>
<name>A0A1T4XWR4_9GAMM</name>
<dbReference type="GO" id="GO:0003677">
    <property type="term" value="F:DNA binding"/>
    <property type="evidence" value="ECO:0007669"/>
    <property type="project" value="UniProtKB-UniRule"/>
</dbReference>
<dbReference type="InterPro" id="IPR051734">
    <property type="entry name" value="VapB_TA_antitoxins"/>
</dbReference>
<organism evidence="4 5">
    <name type="scientific">Thiothrix eikelboomii</name>
    <dbReference type="NCBI Taxonomy" id="92487"/>
    <lineage>
        <taxon>Bacteria</taxon>
        <taxon>Pseudomonadati</taxon>
        <taxon>Pseudomonadota</taxon>
        <taxon>Gammaproteobacteria</taxon>
        <taxon>Thiotrichales</taxon>
        <taxon>Thiotrichaceae</taxon>
        <taxon>Thiothrix</taxon>
    </lineage>
</organism>
<evidence type="ECO:0000256" key="1">
    <source>
        <dbReference type="ARBA" id="ARBA00007924"/>
    </source>
</evidence>
<comment type="similarity">
    <text evidence="1">Belongs to the VapB family.</text>
</comment>
<dbReference type="Proteomes" id="UP000190460">
    <property type="component" value="Unassembled WGS sequence"/>
</dbReference>
<dbReference type="RefSeq" id="WP_407701260.1">
    <property type="nucleotide sequence ID" value="NZ_FUYB01000024.1"/>
</dbReference>
<dbReference type="Pfam" id="PF04014">
    <property type="entry name" value="MazE_antitoxin"/>
    <property type="match status" value="1"/>
</dbReference>
<dbReference type="PANTHER" id="PTHR37550">
    <property type="entry name" value="ANTITOXIN VAPB1"/>
    <property type="match status" value="1"/>
</dbReference>
<dbReference type="EMBL" id="FUYB01000024">
    <property type="protein sequence ID" value="SKA93648.1"/>
    <property type="molecule type" value="Genomic_DNA"/>
</dbReference>